<proteinExistence type="predicted"/>
<evidence type="ECO:0000313" key="2">
    <source>
        <dbReference type="EMBL" id="VDI28345.1"/>
    </source>
</evidence>
<dbReference type="OrthoDB" id="8906575at2759"/>
<evidence type="ECO:0000259" key="1">
    <source>
        <dbReference type="Pfam" id="PF03372"/>
    </source>
</evidence>
<evidence type="ECO:0000313" key="3">
    <source>
        <dbReference type="Proteomes" id="UP000596742"/>
    </source>
</evidence>
<protein>
    <recommendedName>
        <fullName evidence="1">Endonuclease/exonuclease/phosphatase domain-containing protein</fullName>
    </recommendedName>
</protein>
<dbReference type="AlphaFoldDB" id="A0A8B6E386"/>
<accession>A0A8B6E386</accession>
<dbReference type="GO" id="GO:0003824">
    <property type="term" value="F:catalytic activity"/>
    <property type="evidence" value="ECO:0007669"/>
    <property type="project" value="InterPro"/>
</dbReference>
<dbReference type="Gene3D" id="3.60.10.10">
    <property type="entry name" value="Endonuclease/exonuclease/phosphatase"/>
    <property type="match status" value="1"/>
</dbReference>
<dbReference type="SUPFAM" id="SSF56219">
    <property type="entry name" value="DNase I-like"/>
    <property type="match status" value="1"/>
</dbReference>
<keyword evidence="3" id="KW-1185">Reference proteome</keyword>
<dbReference type="Proteomes" id="UP000596742">
    <property type="component" value="Unassembled WGS sequence"/>
</dbReference>
<dbReference type="InterPro" id="IPR005135">
    <property type="entry name" value="Endo/exonuclease/phosphatase"/>
</dbReference>
<organism evidence="2 3">
    <name type="scientific">Mytilus galloprovincialis</name>
    <name type="common">Mediterranean mussel</name>
    <dbReference type="NCBI Taxonomy" id="29158"/>
    <lineage>
        <taxon>Eukaryota</taxon>
        <taxon>Metazoa</taxon>
        <taxon>Spiralia</taxon>
        <taxon>Lophotrochozoa</taxon>
        <taxon>Mollusca</taxon>
        <taxon>Bivalvia</taxon>
        <taxon>Autobranchia</taxon>
        <taxon>Pteriomorphia</taxon>
        <taxon>Mytilida</taxon>
        <taxon>Mytiloidea</taxon>
        <taxon>Mytilidae</taxon>
        <taxon>Mytilinae</taxon>
        <taxon>Mytilus</taxon>
    </lineage>
</organism>
<reference evidence="2" key="1">
    <citation type="submission" date="2018-11" db="EMBL/GenBank/DDBJ databases">
        <authorList>
            <person name="Alioto T."/>
            <person name="Alioto T."/>
        </authorList>
    </citation>
    <scope>NUCLEOTIDE SEQUENCE</scope>
</reference>
<dbReference type="EMBL" id="UYJE01004477">
    <property type="protein sequence ID" value="VDI28345.1"/>
    <property type="molecule type" value="Genomic_DNA"/>
</dbReference>
<dbReference type="Pfam" id="PF03372">
    <property type="entry name" value="Exo_endo_phos"/>
    <property type="match status" value="1"/>
</dbReference>
<name>A0A8B6E386_MYTGA</name>
<gene>
    <name evidence="2" type="ORF">MGAL_10B060152</name>
</gene>
<comment type="caution">
    <text evidence="2">The sequence shown here is derived from an EMBL/GenBank/DDBJ whole genome shotgun (WGS) entry which is preliminary data.</text>
</comment>
<feature type="domain" description="Endonuclease/exonuclease/phosphatase" evidence="1">
    <location>
        <begin position="9"/>
        <end position="244"/>
    </location>
</feature>
<sequence>MRTSLNISTWNVGGLISENHDKTTDPSFLAEFKNDDLIFLTETHAGYDSIVSFEDFQYYPFCRTKSKNNRYFGGLGILIRNSIRKGVKFQNDGTSEYQWLKLCKEFFNFKRDIFICIVYYAPKCSIDLIEILEKDIIEKYGKKGEIILLGDFNARTGNDCDFIEGDNTNHIPLNNSNYNLDILNERRASCDNTVDSRGKDLLDFCICNQIRILNGRILGNSTGKHTCFKYNGCSVVDYVLASEQLFCNILYMCVSDFKATFSDCHCKLSFKLLASFTNENTNSNLKDFPTRYEWNEEKSISFQNAFAHPAIQNELKNFKTEDISFDSAGINQATKTIHSLFEKVCKITLKKKKEKSEN</sequence>
<dbReference type="InterPro" id="IPR036691">
    <property type="entry name" value="Endo/exonu/phosph_ase_sf"/>
</dbReference>